<dbReference type="AlphaFoldDB" id="A0A1D3D6N0"/>
<keyword evidence="7 10" id="KW-0460">Magnesium</keyword>
<evidence type="ECO:0000259" key="11">
    <source>
        <dbReference type="Pfam" id="PF00365"/>
    </source>
</evidence>
<feature type="site" description="Important for catalytic activity and substrate specificity; stabilizes the transition state when the phosphoryl donor is PPi; prevents ATP from binding by mimicking the alpha-phosphate group of ATP" evidence="10">
    <location>
        <position position="227"/>
    </location>
</feature>
<dbReference type="Gene3D" id="3.40.50.450">
    <property type="match status" value="2"/>
</dbReference>
<protein>
    <recommendedName>
        <fullName evidence="10">Pyrophosphate--fructose 6-phosphate 1-phosphotransferase</fullName>
        <ecNumber evidence="10">2.7.1.90</ecNumber>
    </recommendedName>
    <alternativeName>
        <fullName evidence="10">6-phosphofructokinase, pyrophosphate dependent</fullName>
    </alternativeName>
    <alternativeName>
        <fullName evidence="10">PPi-dependent phosphofructokinase</fullName>
        <shortName evidence="10">PPi-PFK</shortName>
    </alternativeName>
    <alternativeName>
        <fullName evidence="10">Pyrophosphate-dependent 6-phosphofructose-1-kinase</fullName>
    </alternativeName>
</protein>
<dbReference type="PANTHER" id="PTHR43650">
    <property type="entry name" value="PYROPHOSPHATE--FRUCTOSE 6-PHOSPHATE 1-PHOSPHOTRANSFERASE"/>
    <property type="match status" value="1"/>
</dbReference>
<dbReference type="InterPro" id="IPR022953">
    <property type="entry name" value="ATP_PFK"/>
</dbReference>
<dbReference type="EC" id="2.7.1.90" evidence="10"/>
<feature type="domain" description="Phosphofructokinase" evidence="11">
    <location>
        <begin position="124"/>
        <end position="483"/>
    </location>
</feature>
<comment type="subcellular location">
    <subcellularLocation>
        <location evidence="10">Cytoplasm</location>
    </subcellularLocation>
</comment>
<evidence type="ECO:0000256" key="6">
    <source>
        <dbReference type="ARBA" id="ARBA00022777"/>
    </source>
</evidence>
<comment type="function">
    <text evidence="2 10">Catalyzes the phosphorylation of D-fructose 6-phosphate, the first committing step of glycolysis. Uses inorganic phosphate (PPi) as phosphoryl donor instead of ATP like common ATP-dependent phosphofructokinases (ATP-PFKs), which renders the reaction reversible, and can thus function both in glycolysis and gluconeogenesis. Consistently, PPi-PFK can replace the enzymes of both the forward (ATP-PFK) and reverse (fructose-bisphosphatase (FBPase)) reactions.</text>
</comment>
<dbReference type="Gene3D" id="3.40.50.460">
    <property type="entry name" value="Phosphofructokinase domain"/>
    <property type="match status" value="2"/>
</dbReference>
<evidence type="ECO:0000256" key="4">
    <source>
        <dbReference type="ARBA" id="ARBA00022679"/>
    </source>
</evidence>
<dbReference type="InterPro" id="IPR035966">
    <property type="entry name" value="PKF_sf"/>
</dbReference>
<feature type="binding site" evidence="10">
    <location>
        <begin position="458"/>
        <end position="461"/>
    </location>
    <ligand>
        <name>substrate</name>
    </ligand>
</feature>
<feature type="binding site" evidence="10">
    <location>
        <position position="226"/>
    </location>
    <ligand>
        <name>Mg(2+)</name>
        <dbReference type="ChEBI" id="CHEBI:18420"/>
        <note>catalytic</note>
    </ligand>
</feature>
<reference evidence="12 13" key="1">
    <citation type="journal article" date="2016" name="BMC Genomics">
        <title>Comparative genomics reveals Cyclospora cayetanensis possesses coccidia-like metabolism and invasion components but unique surface antigens.</title>
        <authorList>
            <person name="Liu S."/>
            <person name="Wang L."/>
            <person name="Zheng H."/>
            <person name="Xu Z."/>
            <person name="Roellig D.M."/>
            <person name="Li N."/>
            <person name="Frace M.A."/>
            <person name="Tang K."/>
            <person name="Arrowood M.J."/>
            <person name="Moss D.M."/>
            <person name="Zhang L."/>
            <person name="Feng Y."/>
            <person name="Xiao L."/>
        </authorList>
    </citation>
    <scope>NUCLEOTIDE SEQUENCE [LARGE SCALE GENOMIC DNA]</scope>
    <source>
        <strain evidence="12 13">CHN_HEN01</strain>
    </source>
</reference>
<dbReference type="GO" id="GO:0006002">
    <property type="term" value="P:fructose 6-phosphate metabolic process"/>
    <property type="evidence" value="ECO:0007669"/>
    <property type="project" value="InterPro"/>
</dbReference>
<feature type="active site" description="Proton acceptor" evidence="10">
    <location>
        <position position="256"/>
    </location>
</feature>
<comment type="similarity">
    <text evidence="10">Belongs to the phosphofructokinase type A (PFKA) family. PPi-dependent PFK group II subfamily. Clade 'Long' sub-subfamily.</text>
</comment>
<evidence type="ECO:0000256" key="3">
    <source>
        <dbReference type="ARBA" id="ARBA00022490"/>
    </source>
</evidence>
<organism evidence="12 13">
    <name type="scientific">Cyclospora cayetanensis</name>
    <dbReference type="NCBI Taxonomy" id="88456"/>
    <lineage>
        <taxon>Eukaryota</taxon>
        <taxon>Sar</taxon>
        <taxon>Alveolata</taxon>
        <taxon>Apicomplexa</taxon>
        <taxon>Conoidasida</taxon>
        <taxon>Coccidia</taxon>
        <taxon>Eucoccidiorida</taxon>
        <taxon>Eimeriorina</taxon>
        <taxon>Eimeriidae</taxon>
        <taxon>Cyclospora</taxon>
    </lineage>
</organism>
<comment type="activity regulation">
    <text evidence="10">Non-allosteric.</text>
</comment>
<evidence type="ECO:0000256" key="2">
    <source>
        <dbReference type="ARBA" id="ARBA00003138"/>
    </source>
</evidence>
<comment type="caution">
    <text evidence="12">The sequence shown here is derived from an EMBL/GenBank/DDBJ whole genome shotgun (WGS) entry which is preliminary data.</text>
</comment>
<proteinExistence type="inferred from homology"/>
<dbReference type="VEuPathDB" id="ToxoDB:LOC34617665"/>
<dbReference type="InterPro" id="IPR000023">
    <property type="entry name" value="Phosphofructokinase_dom"/>
</dbReference>
<evidence type="ECO:0000313" key="12">
    <source>
        <dbReference type="EMBL" id="OEH79099.1"/>
    </source>
</evidence>
<gene>
    <name evidence="12" type="ORF">cyc_00490</name>
</gene>
<dbReference type="GO" id="GO:0005524">
    <property type="term" value="F:ATP binding"/>
    <property type="evidence" value="ECO:0007669"/>
    <property type="project" value="InterPro"/>
</dbReference>
<dbReference type="HAMAP" id="MF_01980">
    <property type="entry name" value="Phosphofructokinase_II_Long"/>
    <property type="match status" value="1"/>
</dbReference>
<dbReference type="InterPro" id="IPR011183">
    <property type="entry name" value="PfpB_PPi_PFK"/>
</dbReference>
<evidence type="ECO:0000256" key="9">
    <source>
        <dbReference type="ARBA" id="ARBA00048072"/>
    </source>
</evidence>
<dbReference type="GO" id="GO:0046872">
    <property type="term" value="F:metal ion binding"/>
    <property type="evidence" value="ECO:0007669"/>
    <property type="project" value="UniProtKB-KW"/>
</dbReference>
<keyword evidence="3 10" id="KW-0963">Cytoplasm</keyword>
<name>A0A1D3D6N0_9EIME</name>
<dbReference type="GO" id="GO:0003872">
    <property type="term" value="F:6-phosphofructokinase activity"/>
    <property type="evidence" value="ECO:0007669"/>
    <property type="project" value="UniProtKB-UniRule"/>
</dbReference>
<sequence>MDFCGEFVCVWPANTVVKMTGVAQSSLPLPKGPPEPTATASSKQLARRAFVPPLPAVFSASALSAVRVEGESLLNEQDKQMNAPFSVSAEDAQILRDLFPNTIDTPFLKLVSGSATADSNKPLKVGVVLSGGQAAGGHNVICGVFDYIKRVNASSVLYGFLGGPHGVYSGEYRVLDGETIDQYRNMGGFDMIKSGRHKIETDAQKQASLEVCKKLQLDGLVVIGGDDSNTNAAILAEYFKAHGSATQVVGCPKTIDGDLKNYFVEISFGFDTACRTYSCSIGNLMMQTMTQRNVYQFVRLMGRSASLLTLECALRCHPNMTFIGEEVLAKKQSLKQLVAMTADLVEARAKIGKLYGVILLPEGLIEFIPEVGVLIGEINTIVAVGEFDKAKLTPESRAVLEMLPAHTQQQLLLDRDPHGNVQVALIHTEQLLLELTMKELQNRSFQHTFQGRCTYLGYEGRSGFPSDFDASYCYGLGNVAAALIQNKATSCMAVLKGMSCSSDIKSWQPAGIPLTRMMNLENRKGKANVPVIKKFLVDIEKPLFKAFEQVRGAWKILDLYRVPGPMQLDEEQPQLPYTLTGPPPLEKLLPAAALAAFRDPAKVQKGYRLYFDLLEHLRSPLQQAREAAPIEAPEQLRKGDVTLTPASVVELLQPQQQQQMRQIFPRTAASQGGLFAVSPGVTESPKVGLVLVGEATPGLSNVALGIMEKVVAAGGDLVGVAGKEGGFNTSLLQFKKDFEMQRNLNGLPLLGRTVLEEQQLLADGGALCKSAGLDVLIVLGGTFTGCATLAEQLEQRGDKCKVLSVCGGSDFCMFDPTTSLEKLQRISATVPGFNCGNERRIACQKTQDIICDASGALGLGFDTQTKAAAELVGNLMTDSNSAAKYFYFCKVGGGRGAEAEVALQTHPNICLLSTVCANLTPVQVAEKIATCVEARCAQKKNFGVLILNEDMFITNKALRSVAIALAVNGGNAAALSGNEAAVFQTIPQTFQEKLTKTFRTPCNFPVKAASFPILDCLAAMVSKVLKDRKAAGSFSGSFSPICFDLSDQLDALDVPVFPVAQQVRGSFPSAYDCALGYTLGLMCGTLAVSPSLKQLSSSAVFVSNPTAQVASFAPLVVPLAAAAMTCGLTASTRTSENGIAACAAAGAFDLQLNTPTQAVAVSAVHCDMQQKEFLLKDSYLNSGPLQFRVATGAADADRECNYILSSRH</sequence>
<evidence type="ECO:0000256" key="5">
    <source>
        <dbReference type="ARBA" id="ARBA00022723"/>
    </source>
</evidence>
<accession>A0A1D3D6N0</accession>
<dbReference type="Proteomes" id="UP000095192">
    <property type="component" value="Unassembled WGS sequence"/>
</dbReference>
<dbReference type="NCBIfam" id="NF005482">
    <property type="entry name" value="PRK07085.1"/>
    <property type="match status" value="1"/>
</dbReference>
<dbReference type="GO" id="GO:0009749">
    <property type="term" value="P:response to glucose"/>
    <property type="evidence" value="ECO:0007669"/>
    <property type="project" value="TreeGrafter"/>
</dbReference>
<dbReference type="Pfam" id="PF00365">
    <property type="entry name" value="PFK"/>
    <property type="match status" value="1"/>
</dbReference>
<comment type="pathway">
    <text evidence="10">Carbohydrate degradation; glycolysis; D-glyceraldehyde 3-phosphate and glycerone phosphate from D-glucose: step 3/4.</text>
</comment>
<dbReference type="SUPFAM" id="SSF53784">
    <property type="entry name" value="Phosphofructokinase"/>
    <property type="match status" value="2"/>
</dbReference>
<dbReference type="EMBL" id="JROU02000497">
    <property type="protein sequence ID" value="OEH79099.1"/>
    <property type="molecule type" value="Genomic_DNA"/>
</dbReference>
<feature type="binding site" evidence="10">
    <location>
        <position position="132"/>
    </location>
    <ligand>
        <name>diphosphate</name>
        <dbReference type="ChEBI" id="CHEBI:33019"/>
    </ligand>
</feature>
<keyword evidence="4 10" id="KW-0808">Transferase</keyword>
<keyword evidence="8 10" id="KW-0324">Glycolysis</keyword>
<keyword evidence="5 10" id="KW-0479">Metal-binding</keyword>
<comment type="cofactor">
    <cofactor evidence="1 10">
        <name>Mg(2+)</name>
        <dbReference type="ChEBI" id="CHEBI:18420"/>
    </cofactor>
</comment>
<dbReference type="PRINTS" id="PR00476">
    <property type="entry name" value="PHFRCTKINASE"/>
</dbReference>
<dbReference type="GO" id="GO:0005829">
    <property type="term" value="C:cytosol"/>
    <property type="evidence" value="ECO:0007669"/>
    <property type="project" value="TreeGrafter"/>
</dbReference>
<dbReference type="PANTHER" id="PTHR43650:SF1">
    <property type="entry name" value="PYROPHOSPHATE--FRUCTOSE 6-PHOSPHATE 1-PHOSPHOTRANSFERASE SUBUNIT BETA 2"/>
    <property type="match status" value="1"/>
</dbReference>
<keyword evidence="13" id="KW-1185">Reference proteome</keyword>
<evidence type="ECO:0000256" key="1">
    <source>
        <dbReference type="ARBA" id="ARBA00001946"/>
    </source>
</evidence>
<comment type="caution">
    <text evidence="10">Lacks conserved residue(s) required for the propagation of feature annotation.</text>
</comment>
<feature type="binding site" evidence="10">
    <location>
        <begin position="301"/>
        <end position="303"/>
    </location>
    <ligand>
        <name>substrate</name>
    </ligand>
</feature>
<evidence type="ECO:0000313" key="13">
    <source>
        <dbReference type="Proteomes" id="UP000095192"/>
    </source>
</evidence>
<dbReference type="VEuPathDB" id="ToxoDB:cyc_00490"/>
<dbReference type="UniPathway" id="UPA00109">
    <property type="reaction ID" value="UER00182"/>
</dbReference>
<comment type="catalytic activity">
    <reaction evidence="9 10">
        <text>beta-D-fructose 6-phosphate + diphosphate = beta-D-fructose 1,6-bisphosphate + phosphate + H(+)</text>
        <dbReference type="Rhea" id="RHEA:13613"/>
        <dbReference type="ChEBI" id="CHEBI:15378"/>
        <dbReference type="ChEBI" id="CHEBI:32966"/>
        <dbReference type="ChEBI" id="CHEBI:33019"/>
        <dbReference type="ChEBI" id="CHEBI:43474"/>
        <dbReference type="ChEBI" id="CHEBI:57634"/>
        <dbReference type="EC" id="2.7.1.90"/>
    </reaction>
</comment>
<feature type="binding site" evidence="10">
    <location>
        <begin position="254"/>
        <end position="256"/>
    </location>
    <ligand>
        <name>substrate</name>
    </ligand>
</feature>
<dbReference type="NCBIfam" id="TIGR02477">
    <property type="entry name" value="PFKA_PPi"/>
    <property type="match status" value="1"/>
</dbReference>
<dbReference type="InParanoid" id="A0A1D3D6N0"/>
<evidence type="ECO:0000256" key="7">
    <source>
        <dbReference type="ARBA" id="ARBA00022842"/>
    </source>
</evidence>
<feature type="binding site" evidence="10">
    <location>
        <position position="362"/>
    </location>
    <ligand>
        <name>substrate</name>
    </ligand>
</feature>
<evidence type="ECO:0000256" key="8">
    <source>
        <dbReference type="ARBA" id="ARBA00023152"/>
    </source>
</evidence>
<dbReference type="Gene3D" id="1.10.10.480">
    <property type="entry name" value="Phosphofructokinase, domain 3"/>
    <property type="match status" value="1"/>
</dbReference>
<keyword evidence="6 10" id="KW-0418">Kinase</keyword>
<comment type="subunit">
    <text evidence="10">Tetramer of two alpha (regulatory) and two beta (catalytic) chains.</text>
</comment>
<evidence type="ECO:0000256" key="10">
    <source>
        <dbReference type="HAMAP-Rule" id="MF_03185"/>
    </source>
</evidence>
<dbReference type="GO" id="GO:0047334">
    <property type="term" value="F:diphosphate-fructose-6-phosphate 1-phosphotransferase activity"/>
    <property type="evidence" value="ECO:0007669"/>
    <property type="project" value="UniProtKB-EC"/>
</dbReference>
<feature type="site" description="Important for catalytic activity; stabilizes the transition state when the phosphoryl donor is PPi" evidence="10">
    <location>
        <position position="253"/>
    </location>
</feature>